<dbReference type="EMBL" id="BFAA01005105">
    <property type="protein sequence ID" value="GCB61541.1"/>
    <property type="molecule type" value="Genomic_DNA"/>
</dbReference>
<evidence type="ECO:0000256" key="17">
    <source>
        <dbReference type="SAM" id="Phobius"/>
    </source>
</evidence>
<keyword evidence="5 17" id="KW-0812">Transmembrane</keyword>
<keyword evidence="15" id="KW-0393">Immunoglobulin domain</keyword>
<evidence type="ECO:0000256" key="15">
    <source>
        <dbReference type="ARBA" id="ARBA00023319"/>
    </source>
</evidence>
<evidence type="ECO:0000256" key="5">
    <source>
        <dbReference type="ARBA" id="ARBA00022692"/>
    </source>
</evidence>
<feature type="chain" id="PRO_5019520530" description="Ig-like domain-containing protein" evidence="18">
    <location>
        <begin position="24"/>
        <end position="368"/>
    </location>
</feature>
<keyword evidence="3" id="KW-0796">Tight junction</keyword>
<dbReference type="AlphaFoldDB" id="A0A401NKV6"/>
<dbReference type="InterPro" id="IPR003599">
    <property type="entry name" value="Ig_sub"/>
</dbReference>
<dbReference type="SMART" id="SM00406">
    <property type="entry name" value="IGv"/>
    <property type="match status" value="1"/>
</dbReference>
<dbReference type="InterPro" id="IPR003598">
    <property type="entry name" value="Ig_sub2"/>
</dbReference>
<feature type="domain" description="Ig-like" evidence="19">
    <location>
        <begin position="145"/>
        <end position="231"/>
    </location>
</feature>
<keyword evidence="13" id="KW-0675">Receptor</keyword>
<evidence type="ECO:0000256" key="4">
    <source>
        <dbReference type="ARBA" id="ARBA00022475"/>
    </source>
</evidence>
<proteinExistence type="predicted"/>
<evidence type="ECO:0000256" key="18">
    <source>
        <dbReference type="SAM" id="SignalP"/>
    </source>
</evidence>
<dbReference type="InterPro" id="IPR013783">
    <property type="entry name" value="Ig-like_fold"/>
</dbReference>
<evidence type="ECO:0000256" key="13">
    <source>
        <dbReference type="ARBA" id="ARBA00023170"/>
    </source>
</evidence>
<evidence type="ECO:0000256" key="7">
    <source>
        <dbReference type="ARBA" id="ARBA00022737"/>
    </source>
</evidence>
<dbReference type="PANTHER" id="PTHR44468">
    <property type="entry name" value="COXSACKIEVIRUS AND ADENOVIRUS RECEPTOR-RELATED"/>
    <property type="match status" value="1"/>
</dbReference>
<dbReference type="GO" id="GO:0005923">
    <property type="term" value="C:bicellular tight junction"/>
    <property type="evidence" value="ECO:0007669"/>
    <property type="project" value="UniProtKB-SubCell"/>
</dbReference>
<organism evidence="20 21">
    <name type="scientific">Scyliorhinus torazame</name>
    <name type="common">Cloudy catshark</name>
    <name type="synonym">Catulus torazame</name>
    <dbReference type="NCBI Taxonomy" id="75743"/>
    <lineage>
        <taxon>Eukaryota</taxon>
        <taxon>Metazoa</taxon>
        <taxon>Chordata</taxon>
        <taxon>Craniata</taxon>
        <taxon>Vertebrata</taxon>
        <taxon>Chondrichthyes</taxon>
        <taxon>Elasmobranchii</taxon>
        <taxon>Galeomorphii</taxon>
        <taxon>Galeoidea</taxon>
        <taxon>Carcharhiniformes</taxon>
        <taxon>Scyliorhinidae</taxon>
        <taxon>Scyliorhinus</taxon>
    </lineage>
</organism>
<dbReference type="InterPro" id="IPR036179">
    <property type="entry name" value="Ig-like_dom_sf"/>
</dbReference>
<dbReference type="OrthoDB" id="8902063at2759"/>
<dbReference type="OMA" id="WIKSSAD"/>
<keyword evidence="11 17" id="KW-0472">Membrane</keyword>
<keyword evidence="21" id="KW-1185">Reference proteome</keyword>
<evidence type="ECO:0000259" key="19">
    <source>
        <dbReference type="PROSITE" id="PS50835"/>
    </source>
</evidence>
<feature type="transmembrane region" description="Helical" evidence="17">
    <location>
        <begin position="241"/>
        <end position="262"/>
    </location>
</feature>
<dbReference type="InterPro" id="IPR007110">
    <property type="entry name" value="Ig-like_dom"/>
</dbReference>
<gene>
    <name evidence="20" type="ORF">scyTo_0011327</name>
</gene>
<comment type="subcellular location">
    <subcellularLocation>
        <location evidence="16">Basolateral cell membrane</location>
        <topology evidence="16">Single-pass type I membrane protein</topology>
    </subcellularLocation>
    <subcellularLocation>
        <location evidence="2">Cell junction</location>
        <location evidence="2">Adherens junction</location>
    </subcellularLocation>
    <subcellularLocation>
        <location evidence="1">Cell junction</location>
        <location evidence="1">Tight junction</location>
    </subcellularLocation>
</comment>
<comment type="caution">
    <text evidence="20">The sequence shown here is derived from an EMBL/GenBank/DDBJ whole genome shotgun (WGS) entry which is preliminary data.</text>
</comment>
<keyword evidence="9" id="KW-0965">Cell junction</keyword>
<dbReference type="Pfam" id="PF07686">
    <property type="entry name" value="V-set"/>
    <property type="match status" value="1"/>
</dbReference>
<dbReference type="InterPro" id="IPR052307">
    <property type="entry name" value="EJ_Adhesion_Regulator"/>
</dbReference>
<feature type="signal peptide" evidence="18">
    <location>
        <begin position="1"/>
        <end position="23"/>
    </location>
</feature>
<evidence type="ECO:0000256" key="1">
    <source>
        <dbReference type="ARBA" id="ARBA00004435"/>
    </source>
</evidence>
<evidence type="ECO:0000256" key="8">
    <source>
        <dbReference type="ARBA" id="ARBA00022889"/>
    </source>
</evidence>
<keyword evidence="8" id="KW-0130">Cell adhesion</keyword>
<dbReference type="Gene3D" id="2.60.40.10">
    <property type="entry name" value="Immunoglobulins"/>
    <property type="match status" value="2"/>
</dbReference>
<evidence type="ECO:0000256" key="16">
    <source>
        <dbReference type="ARBA" id="ARBA00023768"/>
    </source>
</evidence>
<dbReference type="SMART" id="SM00409">
    <property type="entry name" value="IG"/>
    <property type="match status" value="2"/>
</dbReference>
<reference evidence="20 21" key="1">
    <citation type="journal article" date="2018" name="Nat. Ecol. Evol.">
        <title>Shark genomes provide insights into elasmobranch evolution and the origin of vertebrates.</title>
        <authorList>
            <person name="Hara Y"/>
            <person name="Yamaguchi K"/>
            <person name="Onimaru K"/>
            <person name="Kadota M"/>
            <person name="Koyanagi M"/>
            <person name="Keeley SD"/>
            <person name="Tatsumi K"/>
            <person name="Tanaka K"/>
            <person name="Motone F"/>
            <person name="Kageyama Y"/>
            <person name="Nozu R"/>
            <person name="Adachi N"/>
            <person name="Nishimura O"/>
            <person name="Nakagawa R"/>
            <person name="Tanegashima C"/>
            <person name="Kiyatake I"/>
            <person name="Matsumoto R"/>
            <person name="Murakumo K"/>
            <person name="Nishida K"/>
            <person name="Terakita A"/>
            <person name="Kuratani S"/>
            <person name="Sato K"/>
            <person name="Hyodo S Kuraku.S."/>
        </authorList>
    </citation>
    <scope>NUCLEOTIDE SEQUENCE [LARGE SCALE GENOMIC DNA]</scope>
</reference>
<dbReference type="GO" id="GO:0034109">
    <property type="term" value="P:homotypic cell-cell adhesion"/>
    <property type="evidence" value="ECO:0007669"/>
    <property type="project" value="TreeGrafter"/>
</dbReference>
<keyword evidence="6 18" id="KW-0732">Signal</keyword>
<evidence type="ECO:0000256" key="14">
    <source>
        <dbReference type="ARBA" id="ARBA00023180"/>
    </source>
</evidence>
<keyword evidence="4" id="KW-1003">Cell membrane</keyword>
<dbReference type="PANTHER" id="PTHR44468:SF3">
    <property type="entry name" value="COXSACKIEVIRUS AND ADENOVIRUS RECEPTOR"/>
    <property type="match status" value="1"/>
</dbReference>
<dbReference type="Pfam" id="PF13927">
    <property type="entry name" value="Ig_3"/>
    <property type="match status" value="1"/>
</dbReference>
<keyword evidence="7" id="KW-0677">Repeat</keyword>
<keyword evidence="12" id="KW-1015">Disulfide bond</keyword>
<dbReference type="InterPro" id="IPR013106">
    <property type="entry name" value="Ig_V-set"/>
</dbReference>
<evidence type="ECO:0000256" key="9">
    <source>
        <dbReference type="ARBA" id="ARBA00022949"/>
    </source>
</evidence>
<dbReference type="GO" id="GO:0014704">
    <property type="term" value="C:intercalated disc"/>
    <property type="evidence" value="ECO:0007669"/>
    <property type="project" value="TreeGrafter"/>
</dbReference>
<dbReference type="GO" id="GO:0005912">
    <property type="term" value="C:adherens junction"/>
    <property type="evidence" value="ECO:0007669"/>
    <property type="project" value="UniProtKB-SubCell"/>
</dbReference>
<evidence type="ECO:0000256" key="2">
    <source>
        <dbReference type="ARBA" id="ARBA00004536"/>
    </source>
</evidence>
<dbReference type="CDD" id="cd00096">
    <property type="entry name" value="Ig"/>
    <property type="match status" value="1"/>
</dbReference>
<name>A0A401NKV6_SCYTO</name>
<evidence type="ECO:0000256" key="6">
    <source>
        <dbReference type="ARBA" id="ARBA00022729"/>
    </source>
</evidence>
<feature type="domain" description="Ig-like" evidence="19">
    <location>
        <begin position="8"/>
        <end position="140"/>
    </location>
</feature>
<dbReference type="SUPFAM" id="SSF48726">
    <property type="entry name" value="Immunoglobulin"/>
    <property type="match status" value="2"/>
</dbReference>
<dbReference type="SMART" id="SM00408">
    <property type="entry name" value="IGc2"/>
    <property type="match status" value="2"/>
</dbReference>
<evidence type="ECO:0000256" key="3">
    <source>
        <dbReference type="ARBA" id="ARBA00022427"/>
    </source>
</evidence>
<evidence type="ECO:0000313" key="21">
    <source>
        <dbReference type="Proteomes" id="UP000288216"/>
    </source>
</evidence>
<sequence length="368" mass="40179">MDSGRSGPATLILLSLVAGWSQGLEILSAPENVQAGDGDSVMLPCQFRVTNADIGPLDIEWSRTPTNLVDSPLIIIDYSGDRVYETQLEDMKGRVHFSSSDPKTGDASLNITRLKSTDSGRYHCKVKKSPGSKTISIKLSVLVRPSKPMCSVEGSQEIGKDVILKCSSEGTPPITYFWTREGSSMPSTAVADITQGTLKVKNATEAYSGNYKCVARNQIDSSQCFAKLAITSSSNNAGRTAGIVIAVLLFLLILAIIIWCLFWRKKKKTYEKEQSYEIREDVPAPKSRVSTARSYTVDSQRSSLGSMSPSNIEPYKTHYDRLATDDLERLPNHSPNINPSFKVAAPSLNRMGAVPVMIPAQHRDGSIV</sequence>
<evidence type="ECO:0000313" key="20">
    <source>
        <dbReference type="EMBL" id="GCB61541.1"/>
    </source>
</evidence>
<keyword evidence="10 17" id="KW-1133">Transmembrane helix</keyword>
<protein>
    <recommendedName>
        <fullName evidence="19">Ig-like domain-containing protein</fullName>
    </recommendedName>
</protein>
<keyword evidence="14" id="KW-0325">Glycoprotein</keyword>
<dbReference type="GO" id="GO:0016323">
    <property type="term" value="C:basolateral plasma membrane"/>
    <property type="evidence" value="ECO:0007669"/>
    <property type="project" value="UniProtKB-SubCell"/>
</dbReference>
<dbReference type="STRING" id="75743.A0A401NKV6"/>
<accession>A0A401NKV6</accession>
<dbReference type="GO" id="GO:0050839">
    <property type="term" value="F:cell adhesion molecule binding"/>
    <property type="evidence" value="ECO:0007669"/>
    <property type="project" value="TreeGrafter"/>
</dbReference>
<dbReference type="Proteomes" id="UP000288216">
    <property type="component" value="Unassembled WGS sequence"/>
</dbReference>
<dbReference type="PROSITE" id="PS50835">
    <property type="entry name" value="IG_LIKE"/>
    <property type="match status" value="2"/>
</dbReference>
<evidence type="ECO:0000256" key="12">
    <source>
        <dbReference type="ARBA" id="ARBA00023157"/>
    </source>
</evidence>
<evidence type="ECO:0000256" key="11">
    <source>
        <dbReference type="ARBA" id="ARBA00023136"/>
    </source>
</evidence>
<evidence type="ECO:0000256" key="10">
    <source>
        <dbReference type="ARBA" id="ARBA00022989"/>
    </source>
</evidence>